<dbReference type="PANTHER" id="PTHR41533">
    <property type="entry name" value="L,D-TRANSPEPTIDASE HI_1667-RELATED"/>
    <property type="match status" value="1"/>
</dbReference>
<evidence type="ECO:0000313" key="10">
    <source>
        <dbReference type="EMBL" id="BAQ49638.1"/>
    </source>
</evidence>
<geneLocation type="plasmid" evidence="11">
    <name>pMaq22A_1p DNA</name>
</geneLocation>
<dbReference type="GO" id="GO:0016740">
    <property type="term" value="F:transferase activity"/>
    <property type="evidence" value="ECO:0007669"/>
    <property type="project" value="UniProtKB-KW"/>
</dbReference>
<dbReference type="PATRIC" id="fig|270351.10.peg.6728"/>
<evidence type="ECO:0000256" key="7">
    <source>
        <dbReference type="PROSITE-ProRule" id="PRU01373"/>
    </source>
</evidence>
<dbReference type="RefSeq" id="WP_060850658.1">
    <property type="nucleotide sequence ID" value="NZ_AP014705.1"/>
</dbReference>
<keyword evidence="3" id="KW-0808">Transferase</keyword>
<dbReference type="GO" id="GO:0009252">
    <property type="term" value="P:peptidoglycan biosynthetic process"/>
    <property type="evidence" value="ECO:0007669"/>
    <property type="project" value="UniProtKB-UniPathway"/>
</dbReference>
<evidence type="ECO:0000256" key="6">
    <source>
        <dbReference type="ARBA" id="ARBA00023316"/>
    </source>
</evidence>
<dbReference type="Gene3D" id="1.10.101.10">
    <property type="entry name" value="PGBD-like superfamily/PGBD"/>
    <property type="match status" value="1"/>
</dbReference>
<dbReference type="GO" id="GO:0008360">
    <property type="term" value="P:regulation of cell shape"/>
    <property type="evidence" value="ECO:0007669"/>
    <property type="project" value="UniProtKB-UniRule"/>
</dbReference>
<evidence type="ECO:0000256" key="4">
    <source>
        <dbReference type="ARBA" id="ARBA00022960"/>
    </source>
</evidence>
<keyword evidence="10" id="KW-0614">Plasmid</keyword>
<dbReference type="Pfam" id="PF01471">
    <property type="entry name" value="PG_binding_1"/>
    <property type="match status" value="1"/>
</dbReference>
<dbReference type="PROSITE" id="PS52029">
    <property type="entry name" value="LD_TPASE"/>
    <property type="match status" value="1"/>
</dbReference>
<dbReference type="Pfam" id="PF03734">
    <property type="entry name" value="YkuD"/>
    <property type="match status" value="1"/>
</dbReference>
<comment type="similarity">
    <text evidence="2">Belongs to the YkuD family.</text>
</comment>
<feature type="active site" description="Nucleophile" evidence="7">
    <location>
        <position position="540"/>
    </location>
</feature>
<evidence type="ECO:0000256" key="8">
    <source>
        <dbReference type="SAM" id="MobiDB-lite"/>
    </source>
</evidence>
<dbReference type="GO" id="GO:0071555">
    <property type="term" value="P:cell wall organization"/>
    <property type="evidence" value="ECO:0007669"/>
    <property type="project" value="UniProtKB-UniRule"/>
</dbReference>
<evidence type="ECO:0000256" key="2">
    <source>
        <dbReference type="ARBA" id="ARBA00005992"/>
    </source>
</evidence>
<dbReference type="Pfam" id="PF20142">
    <property type="entry name" value="Scaffold"/>
    <property type="match status" value="1"/>
</dbReference>
<evidence type="ECO:0000256" key="5">
    <source>
        <dbReference type="ARBA" id="ARBA00022984"/>
    </source>
</evidence>
<protein>
    <submittedName>
        <fullName evidence="10">ErfK/YbiS/YcfS/YnhG family protein</fullName>
    </submittedName>
</protein>
<evidence type="ECO:0000256" key="1">
    <source>
        <dbReference type="ARBA" id="ARBA00004752"/>
    </source>
</evidence>
<feature type="domain" description="L,D-TPase catalytic" evidence="9">
    <location>
        <begin position="407"/>
        <end position="576"/>
    </location>
</feature>
<dbReference type="InterPro" id="IPR036366">
    <property type="entry name" value="PGBDSf"/>
</dbReference>
<dbReference type="InterPro" id="IPR052905">
    <property type="entry name" value="LD-transpeptidase_YkuD-like"/>
</dbReference>
<organism evidence="10 11">
    <name type="scientific">Methylobacterium aquaticum</name>
    <dbReference type="NCBI Taxonomy" id="270351"/>
    <lineage>
        <taxon>Bacteria</taxon>
        <taxon>Pseudomonadati</taxon>
        <taxon>Pseudomonadota</taxon>
        <taxon>Alphaproteobacteria</taxon>
        <taxon>Hyphomicrobiales</taxon>
        <taxon>Methylobacteriaceae</taxon>
        <taxon>Methylobacterium</taxon>
    </lineage>
</organism>
<keyword evidence="6 7" id="KW-0961">Cell wall biogenesis/degradation</keyword>
<dbReference type="GO" id="GO:0004180">
    <property type="term" value="F:carboxypeptidase activity"/>
    <property type="evidence" value="ECO:0007669"/>
    <property type="project" value="UniProtKB-ARBA"/>
</dbReference>
<dbReference type="OrthoDB" id="9778545at2"/>
<evidence type="ECO:0000259" key="9">
    <source>
        <dbReference type="PROSITE" id="PS52029"/>
    </source>
</evidence>
<name>A0A0C6FMP9_9HYPH</name>
<feature type="compositionally biased region" description="Low complexity" evidence="8">
    <location>
        <begin position="90"/>
        <end position="101"/>
    </location>
</feature>
<feature type="compositionally biased region" description="Pro residues" evidence="8">
    <location>
        <begin position="102"/>
        <end position="116"/>
    </location>
</feature>
<dbReference type="AlphaFoldDB" id="A0A0C6FMP9"/>
<reference evidence="10 11" key="1">
    <citation type="journal article" date="2015" name="Genome Announc.">
        <title>Complete Genome Sequence of Methylobacterium aquaticum Strain 22A, Isolated from Racomitrium japonicum Moss.</title>
        <authorList>
            <person name="Tani A."/>
            <person name="Ogura Y."/>
            <person name="Hayashi T."/>
            <person name="Kimbara K."/>
        </authorList>
    </citation>
    <scope>NUCLEOTIDE SEQUENCE [LARGE SCALE GENOMIC DNA]</scope>
    <source>
        <strain evidence="10 11">MA-22A</strain>
        <plasmid evidence="11">Plasmid pMaq22A_1p DNA</plasmid>
    </source>
</reference>
<feature type="compositionally biased region" description="Low complexity" evidence="8">
    <location>
        <begin position="26"/>
        <end position="49"/>
    </location>
</feature>
<feature type="region of interest" description="Disordered" evidence="8">
    <location>
        <begin position="620"/>
        <end position="685"/>
    </location>
</feature>
<keyword evidence="4 7" id="KW-0133">Cell shape</keyword>
<dbReference type="InterPro" id="IPR045380">
    <property type="entry name" value="LD_TPept_scaffold_dom"/>
</dbReference>
<dbReference type="SUPFAM" id="SSF141523">
    <property type="entry name" value="L,D-transpeptidase catalytic domain-like"/>
    <property type="match status" value="1"/>
</dbReference>
<dbReference type="InterPro" id="IPR038063">
    <property type="entry name" value="Transpep_catalytic_dom"/>
</dbReference>
<feature type="compositionally biased region" description="Low complexity" evidence="8">
    <location>
        <begin position="632"/>
        <end position="645"/>
    </location>
</feature>
<dbReference type="InterPro" id="IPR036365">
    <property type="entry name" value="PGBD-like_sf"/>
</dbReference>
<dbReference type="Gene3D" id="2.40.440.10">
    <property type="entry name" value="L,D-transpeptidase catalytic domain-like"/>
    <property type="match status" value="1"/>
</dbReference>
<feature type="compositionally biased region" description="Basic and acidic residues" evidence="8">
    <location>
        <begin position="76"/>
        <end position="87"/>
    </location>
</feature>
<gene>
    <name evidence="10" type="ORF">Maq22A_1p37265</name>
</gene>
<proteinExistence type="inferred from homology"/>
<dbReference type="InterPro" id="IPR005490">
    <property type="entry name" value="LD_TPept_cat_dom"/>
</dbReference>
<feature type="region of interest" description="Disordered" evidence="8">
    <location>
        <begin position="26"/>
        <end position="131"/>
    </location>
</feature>
<accession>A0A0C6FMP9</accession>
<keyword evidence="5 7" id="KW-0573">Peptidoglycan synthesis</keyword>
<feature type="compositionally biased region" description="Low complexity" evidence="8">
    <location>
        <begin position="62"/>
        <end position="75"/>
    </location>
</feature>
<reference evidence="11" key="2">
    <citation type="submission" date="2015-01" db="EMBL/GenBank/DDBJ databases">
        <title>Complete genome sequence of Methylobacterium aquaticum strain 22A.</title>
        <authorList>
            <person name="Tani A."/>
            <person name="Ogura Y."/>
            <person name="Hayashi T."/>
        </authorList>
    </citation>
    <scope>NUCLEOTIDE SEQUENCE [LARGE SCALE GENOMIC DNA]</scope>
    <source>
        <strain evidence="11">MA-22A</strain>
        <plasmid evidence="11">Plasmid pMaq22A_1p DNA</plasmid>
    </source>
</reference>
<dbReference type="UniPathway" id="UPA00219"/>
<sequence>MAPKRRTGRNVGAAATLAVLLAAQPGQPGARAEGVAAVATAGEAAASAAAPPPEVTTIPDRAAAASPPEAALPKAEAPKVEAPKVDPSKAATAAVSPEAVPATPPAAASPPAPEAPAAPAEAAAPALPPPAPGDPVAEVVAARLADPAFTLIRRLNAKQREAMQAFYALGAFKSVWLTESGWSDAAKAVIARLQAAGEDGLDPLAYPIPLLDPPHATAADRAEADLKLSAAAVLYARDARGGRLEPSRLSRFITPKLDLPGADAVLTRLTPAGTNAGTLLQAYNPAQPGYLALKARLASLRAQQPNRAVPMVRLPKGPALKAGMRDARVPLIRARFGLTGAQDATSYDEGVATAVASFQRQRGLKASGVLDPATVAALAGPSPDRQEADLLANMERWRWLPADLGRTHVFVNIPEYKVRVIRDGRVLDEARVIVGKPDSPTPIFSGEMTYAVVNPSWTVPPSILKSQFLPGLARDPNYAARLGYQVVKRGNGIAIRQPPGERNALGFIKFMFPNDHAVYLHDTPNRTLFSRSERALSHGCVRVDDPFRFAQMVLGPRWPTERLKGLIGKGERTVMLPEKIPVHLAYFTLEADGTGALRSLPDLYGVNARVKVALGLSNEALPPEAGHKPKVAKPAGTPSGAPAAAPRRDRDLAQQQAAPRPAPRRPVATATEPQEPAVVQPAPDYFGETGAIRRGWW</sequence>
<evidence type="ECO:0000313" key="11">
    <source>
        <dbReference type="Proteomes" id="UP000061432"/>
    </source>
</evidence>
<feature type="compositionally biased region" description="Low complexity" evidence="8">
    <location>
        <begin position="653"/>
        <end position="673"/>
    </location>
</feature>
<dbReference type="InterPro" id="IPR002477">
    <property type="entry name" value="Peptidoglycan-bd-like"/>
</dbReference>
<dbReference type="Proteomes" id="UP000061432">
    <property type="component" value="Plasmid pMaq22A_1p"/>
</dbReference>
<dbReference type="CDD" id="cd16913">
    <property type="entry name" value="YkuD_like"/>
    <property type="match status" value="1"/>
</dbReference>
<feature type="active site" description="Proton donor/acceptor" evidence="7">
    <location>
        <position position="521"/>
    </location>
</feature>
<dbReference type="EMBL" id="AP014705">
    <property type="protein sequence ID" value="BAQ49638.1"/>
    <property type="molecule type" value="Genomic_DNA"/>
</dbReference>
<comment type="pathway">
    <text evidence="1 7">Cell wall biogenesis; peptidoglycan biosynthesis.</text>
</comment>
<dbReference type="PANTHER" id="PTHR41533:SF2">
    <property type="entry name" value="BLR7131 PROTEIN"/>
    <property type="match status" value="1"/>
</dbReference>
<dbReference type="KEGG" id="maqu:Maq22A_1p37265"/>
<dbReference type="SUPFAM" id="SSF47090">
    <property type="entry name" value="PGBD-like"/>
    <property type="match status" value="1"/>
</dbReference>
<evidence type="ECO:0000256" key="3">
    <source>
        <dbReference type="ARBA" id="ARBA00022679"/>
    </source>
</evidence>